<dbReference type="Pfam" id="PF00790">
    <property type="entry name" value="VHS"/>
    <property type="match status" value="1"/>
</dbReference>
<reference evidence="3" key="1">
    <citation type="journal article" date="2021" name="Open Biol.">
        <title>Shared evolutionary footprints suggest mitochondrial oxidative damage underlies multiple complex I losses in fungi.</title>
        <authorList>
            <person name="Schikora-Tamarit M.A."/>
            <person name="Marcet-Houben M."/>
            <person name="Nosek J."/>
            <person name="Gabaldon T."/>
        </authorList>
    </citation>
    <scope>NUCLEOTIDE SEQUENCE</scope>
    <source>
        <strain evidence="3">CBS2887</strain>
    </source>
</reference>
<dbReference type="SUPFAM" id="SSF89009">
    <property type="entry name" value="GAT-like domain"/>
    <property type="match status" value="1"/>
</dbReference>
<dbReference type="CDD" id="cd14232">
    <property type="entry name" value="GAT_LSB5"/>
    <property type="match status" value="1"/>
</dbReference>
<dbReference type="Gene3D" id="1.25.40.90">
    <property type="match status" value="1"/>
</dbReference>
<dbReference type="CDD" id="cd16980">
    <property type="entry name" value="VHS_Lsb5"/>
    <property type="match status" value="1"/>
</dbReference>
<dbReference type="InterPro" id="IPR002014">
    <property type="entry name" value="VHS_dom"/>
</dbReference>
<sequence>MGVFTDHPHTAITDTVNAIINNSNLDPEVELPSLLSLIKLQYSGPTEAARAMRKHLKYSGVKQQLKALDLLNCIVVNGGKEMTEIYNDKKLLQQLRDMAVNVQLNKTVRVKVINLAIAWHQEFAGQKYYQGIYDLKSRMPDYEKKMKSRRQREDIDFMNDEAIHDDDDDDYSSGPRSNADLNRKYKIPVINLTKEAPRIRLLIADSSTSSINLTNSLHALGKNQHPATDKKTQSNFDKARIIRRKILRYLQLVDSEEFLGSLIHANEELVTSLQLYTEYAKRADEYNDNSDDDYFDSDEEDQAEAVYSSDDSDEESMISEVVTPRRAAPSIPVKKRQDSDVNDPFGDSNAVDEAANWK</sequence>
<dbReference type="GO" id="GO:0007015">
    <property type="term" value="P:actin filament organization"/>
    <property type="evidence" value="ECO:0007669"/>
    <property type="project" value="InterPro"/>
</dbReference>
<dbReference type="Proteomes" id="UP000774326">
    <property type="component" value="Unassembled WGS sequence"/>
</dbReference>
<dbReference type="GO" id="GO:0035091">
    <property type="term" value="F:phosphatidylinositol binding"/>
    <property type="evidence" value="ECO:0007669"/>
    <property type="project" value="InterPro"/>
</dbReference>
<evidence type="ECO:0000259" key="2">
    <source>
        <dbReference type="PROSITE" id="PS50179"/>
    </source>
</evidence>
<dbReference type="SUPFAM" id="SSF48464">
    <property type="entry name" value="ENTH/VHS domain"/>
    <property type="match status" value="1"/>
</dbReference>
<evidence type="ECO:0000256" key="1">
    <source>
        <dbReference type="SAM" id="MobiDB-lite"/>
    </source>
</evidence>
<gene>
    <name evidence="3" type="ORF">WICPIJ_002028</name>
</gene>
<dbReference type="PANTHER" id="PTHR47789">
    <property type="entry name" value="LAS SEVENTEEN-BINDING PROTEIN 5"/>
    <property type="match status" value="1"/>
</dbReference>
<dbReference type="AlphaFoldDB" id="A0A9P8TPC3"/>
<dbReference type="PANTHER" id="PTHR47789:SF1">
    <property type="entry name" value="LAS SEVENTEEN-BINDING PROTEIN 5"/>
    <property type="match status" value="1"/>
</dbReference>
<accession>A0A9P8TPC3</accession>
<feature type="compositionally biased region" description="Acidic residues" evidence="1">
    <location>
        <begin position="286"/>
        <end position="303"/>
    </location>
</feature>
<dbReference type="EMBL" id="JAEUBG010001046">
    <property type="protein sequence ID" value="KAH3687003.1"/>
    <property type="molecule type" value="Genomic_DNA"/>
</dbReference>
<feature type="domain" description="VHS" evidence="2">
    <location>
        <begin position="15"/>
        <end position="139"/>
    </location>
</feature>
<evidence type="ECO:0000313" key="3">
    <source>
        <dbReference type="EMBL" id="KAH3687003.1"/>
    </source>
</evidence>
<feature type="region of interest" description="Disordered" evidence="1">
    <location>
        <begin position="286"/>
        <end position="358"/>
    </location>
</feature>
<reference evidence="3" key="2">
    <citation type="submission" date="2021-01" db="EMBL/GenBank/DDBJ databases">
        <authorList>
            <person name="Schikora-Tamarit M.A."/>
        </authorList>
    </citation>
    <scope>NUCLEOTIDE SEQUENCE</scope>
    <source>
        <strain evidence="3">CBS2887</strain>
    </source>
</reference>
<dbReference type="GO" id="GO:0007034">
    <property type="term" value="P:vacuolar transport"/>
    <property type="evidence" value="ECO:0007669"/>
    <property type="project" value="UniProtKB-ARBA"/>
</dbReference>
<keyword evidence="4" id="KW-1185">Reference proteome</keyword>
<proteinExistence type="predicted"/>
<comment type="caution">
    <text evidence="3">The sequence shown here is derived from an EMBL/GenBank/DDBJ whole genome shotgun (WGS) entry which is preliminary data.</text>
</comment>
<dbReference type="GO" id="GO:0006897">
    <property type="term" value="P:endocytosis"/>
    <property type="evidence" value="ECO:0007669"/>
    <property type="project" value="InterPro"/>
</dbReference>
<dbReference type="GO" id="GO:0043130">
    <property type="term" value="F:ubiquitin binding"/>
    <property type="evidence" value="ECO:0007669"/>
    <property type="project" value="InterPro"/>
</dbReference>
<name>A0A9P8TPC3_WICPI</name>
<dbReference type="InterPro" id="IPR044103">
    <property type="entry name" value="GAT_LSB5"/>
</dbReference>
<dbReference type="InterPro" id="IPR008942">
    <property type="entry name" value="ENTH_VHS"/>
</dbReference>
<dbReference type="OrthoDB" id="10068368at2759"/>
<evidence type="ECO:0000313" key="4">
    <source>
        <dbReference type="Proteomes" id="UP000774326"/>
    </source>
</evidence>
<protein>
    <recommendedName>
        <fullName evidence="2">VHS domain-containing protein</fullName>
    </recommendedName>
</protein>
<dbReference type="PROSITE" id="PS50179">
    <property type="entry name" value="VHS"/>
    <property type="match status" value="1"/>
</dbReference>
<dbReference type="InterPro" id="IPR045007">
    <property type="entry name" value="LSB5"/>
</dbReference>
<dbReference type="GO" id="GO:0051666">
    <property type="term" value="P:actin cortical patch localization"/>
    <property type="evidence" value="ECO:0007669"/>
    <property type="project" value="TreeGrafter"/>
</dbReference>
<organism evidence="3 4">
    <name type="scientific">Wickerhamomyces pijperi</name>
    <name type="common">Yeast</name>
    <name type="synonym">Pichia pijperi</name>
    <dbReference type="NCBI Taxonomy" id="599730"/>
    <lineage>
        <taxon>Eukaryota</taxon>
        <taxon>Fungi</taxon>
        <taxon>Dikarya</taxon>
        <taxon>Ascomycota</taxon>
        <taxon>Saccharomycotina</taxon>
        <taxon>Saccharomycetes</taxon>
        <taxon>Phaffomycetales</taxon>
        <taxon>Wickerhamomycetaceae</taxon>
        <taxon>Wickerhamomyces</taxon>
    </lineage>
</organism>
<dbReference type="GO" id="GO:0030479">
    <property type="term" value="C:actin cortical patch"/>
    <property type="evidence" value="ECO:0007669"/>
    <property type="project" value="TreeGrafter"/>
</dbReference>